<dbReference type="Proteomes" id="UP000000709">
    <property type="component" value="Unassembled WGS sequence"/>
</dbReference>
<dbReference type="InParanoid" id="G3AK01"/>
<evidence type="ECO:0000313" key="2">
    <source>
        <dbReference type="Proteomes" id="UP000000709"/>
    </source>
</evidence>
<dbReference type="RefSeq" id="XP_007373636.1">
    <property type="nucleotide sequence ID" value="XM_007373574.1"/>
</dbReference>
<gene>
    <name evidence="1" type="ORF">SPAPADRAFT_49132</name>
</gene>
<accession>G3AK01</accession>
<dbReference type="GeneID" id="18871308"/>
<dbReference type="KEGG" id="spaa:SPAPADRAFT_49132"/>
<organism evidence="2">
    <name type="scientific">Spathaspora passalidarum (strain NRRL Y-27907 / 11-Y1)</name>
    <dbReference type="NCBI Taxonomy" id="619300"/>
    <lineage>
        <taxon>Eukaryota</taxon>
        <taxon>Fungi</taxon>
        <taxon>Dikarya</taxon>
        <taxon>Ascomycota</taxon>
        <taxon>Saccharomycotina</taxon>
        <taxon>Pichiomycetes</taxon>
        <taxon>Debaryomycetaceae</taxon>
        <taxon>Spathaspora</taxon>
    </lineage>
</organism>
<evidence type="ECO:0000313" key="1">
    <source>
        <dbReference type="EMBL" id="EGW34052.1"/>
    </source>
</evidence>
<reference evidence="1 2" key="1">
    <citation type="journal article" date="2011" name="Proc. Natl. Acad. Sci. U.S.A.">
        <title>Comparative genomics of xylose-fermenting fungi for enhanced biofuel production.</title>
        <authorList>
            <person name="Wohlbach D.J."/>
            <person name="Kuo A."/>
            <person name="Sato T.K."/>
            <person name="Potts K.M."/>
            <person name="Salamov A.A."/>
            <person name="LaButti K.M."/>
            <person name="Sun H."/>
            <person name="Clum A."/>
            <person name="Pangilinan J.L."/>
            <person name="Lindquist E.A."/>
            <person name="Lucas S."/>
            <person name="Lapidus A."/>
            <person name="Jin M."/>
            <person name="Gunawan C."/>
            <person name="Balan V."/>
            <person name="Dale B.E."/>
            <person name="Jeffries T.W."/>
            <person name="Zinkel R."/>
            <person name="Barry K.W."/>
            <person name="Grigoriev I.V."/>
            <person name="Gasch A.P."/>
        </authorList>
    </citation>
    <scope>NUCLEOTIDE SEQUENCE [LARGE SCALE GENOMIC DNA]</scope>
    <source>
        <strain evidence="2">NRRL Y-27907 / 11-Y1</strain>
    </source>
</reference>
<name>G3AK01_SPAPN</name>
<dbReference type="HOGENOM" id="CLU_1338247_0_0_1"/>
<keyword evidence="2" id="KW-1185">Reference proteome</keyword>
<proteinExistence type="predicted"/>
<dbReference type="AlphaFoldDB" id="G3AK01"/>
<sequence length="205" mass="23969">MPQRIHNSHKDQLELIFYTAFIAHLQHWGGLIGPDLDPNYCTMNTTDQLDARYKISDQFIMVQRKYVYKRYMEVCETEQSKIKLDEIGSVFGFKYDTKHIEPNNLMYLKGTAEKRLTYTIRVAMSNLFGDPIYPDKCFSIDSSVYDMFHSKLILKACRETGIEKPSSLEFFNLSEDNSKLDKLKLEFNNLVAFYAALPTVEDREE</sequence>
<dbReference type="EMBL" id="GL996500">
    <property type="protein sequence ID" value="EGW34052.1"/>
    <property type="molecule type" value="Genomic_DNA"/>
</dbReference>
<protein>
    <submittedName>
        <fullName evidence="1">Uncharacterized protein</fullName>
    </submittedName>
</protein>